<feature type="chain" id="PRO_5004167307" evidence="2">
    <location>
        <begin position="24"/>
        <end position="940"/>
    </location>
</feature>
<dbReference type="SUPFAM" id="SSF49265">
    <property type="entry name" value="Fibronectin type III"/>
    <property type="match status" value="1"/>
</dbReference>
<dbReference type="CDD" id="cd02696">
    <property type="entry name" value="MurNAc-LAA"/>
    <property type="match status" value="1"/>
</dbReference>
<keyword evidence="2" id="KW-0732">Signal</keyword>
<dbReference type="EMBL" id="AAMD01000167">
    <property type="protein sequence ID" value="EAU63363.1"/>
    <property type="molecule type" value="Genomic_DNA"/>
</dbReference>
<dbReference type="RefSeq" id="WP_002617816.1">
    <property type="nucleotide sequence ID" value="NC_014623.1"/>
</dbReference>
<dbReference type="PROSITE" id="PS50853">
    <property type="entry name" value="FN3"/>
    <property type="match status" value="1"/>
</dbReference>
<dbReference type="InterPro" id="IPR002508">
    <property type="entry name" value="MurNAc-LAA_cat"/>
</dbReference>
<reference evidence="4 5" key="1">
    <citation type="submission" date="2006-04" db="EMBL/GenBank/DDBJ databases">
        <authorList>
            <person name="Nierman W.C."/>
        </authorList>
    </citation>
    <scope>NUCLEOTIDE SEQUENCE [LARGE SCALE GENOMIC DNA]</scope>
    <source>
        <strain evidence="4 5">DW4/3-1</strain>
    </source>
</reference>
<protein>
    <submittedName>
        <fullName evidence="4">Xanthan lyase, putative</fullName>
    </submittedName>
</protein>
<feature type="region of interest" description="Disordered" evidence="1">
    <location>
        <begin position="854"/>
        <end position="889"/>
    </location>
</feature>
<dbReference type="InterPro" id="IPR033803">
    <property type="entry name" value="CBD-like_Golvesin-Xly"/>
</dbReference>
<feature type="compositionally biased region" description="Pro residues" evidence="1">
    <location>
        <begin position="854"/>
        <end position="867"/>
    </location>
</feature>
<dbReference type="InterPro" id="IPR036116">
    <property type="entry name" value="FN3_sf"/>
</dbReference>
<accession>Q08SA4</accession>
<dbReference type="InterPro" id="IPR017756">
    <property type="entry name" value="TM_Gly-Cys-Arg_CS"/>
</dbReference>
<dbReference type="Pfam" id="PF25275">
    <property type="entry name" value="Golvesin_C"/>
    <property type="match status" value="1"/>
</dbReference>
<dbReference type="GO" id="GO:0008745">
    <property type="term" value="F:N-acetylmuramoyl-L-alanine amidase activity"/>
    <property type="evidence" value="ECO:0007669"/>
    <property type="project" value="InterPro"/>
</dbReference>
<feature type="signal peptide" evidence="2">
    <location>
        <begin position="1"/>
        <end position="23"/>
    </location>
</feature>
<proteinExistence type="predicted"/>
<sequence length="940" mass="99631">MARLRLRHGQVLVFTLLPTLAGAQVPWEDPLDCGLDPPGRVYVPRPGPRAHEVSAGSAAEPARVRRELRDTTREALSGVPQTRVHSGALSGKTVYLSPGHGFYRSAPLARWATQRPNTNDVVEDLVSAETLNQYLLPMLMGAGAVVVPLREPDLNRRMAIVNNGDPGYAEVGDASLFGTSPVPGWGPPSSPMANNVEPFKLGGSRWMTAASQATASASWVPDLPEEGARYVYVAYTADPSRVPDAHFVVRHAGGESHFRINQRRHGGTWVMLGRFYFKKGQDPAKGAVVALNDSTSQGSVSLDAVRFGGGTGFIGDTEMGPLPRPRYEECARYHTQFSGAPAAVFAPSGANRLSNERNDDVTARSRFAAWDHEEGEDAVYVAWHTNASGTGTAYGTEGYVYGPNPVDGTLNFTGVPGSDVMAQALLDELDHDLKARVDPNWRTRKLRSAYFGEVNPAHNPEMPSVLLEVAYHDSVQDAVHLREADFRRVAARALLQGLIKYFAQRDGTPVHLPPEPPTAVVARNKAGGVEVRWEPPSTDSDDVGGHAATAYRVYQSEDGLGWDEGQETAGTTFTLELPVGTTRYFRVAALNAGGESFPSDAVGVRTGAAPPVLIVNAFDRLDASMNLTEDLTPYDLGSPVRVLLEAMNDGSSVRRHGAAVARHAVAFDSATNEAFASGLAEFTGYSLVDWFTGRGGVKGAPPTRMEQDALRAFVSGGGHLLFSGSHAASQLLAGGVEDQAFLADILRASVESGTSSLLVEGQPTQWLASATHLMLDDGTLGGLAVGSPDVLAPAGGGTSVLRYAGTELSAGVASAPGGQVLFLGVPLEGIVSPWRREYVLGTFLARTGLLAVAPAPPGDEPSPPDPGPANQWTAATGNDPRPPDPTPPPYVVDGVPDFYDAADTGCGCGTGGGPVFMAWLSLLVTVQLQRARRRGAHSSR</sequence>
<dbReference type="AlphaFoldDB" id="Q08SA4"/>
<dbReference type="GO" id="GO:0016829">
    <property type="term" value="F:lyase activity"/>
    <property type="evidence" value="ECO:0007669"/>
    <property type="project" value="UniProtKB-KW"/>
</dbReference>
<dbReference type="NCBIfam" id="TIGR03382">
    <property type="entry name" value="GC_trans_RRR"/>
    <property type="match status" value="1"/>
</dbReference>
<feature type="domain" description="Fibronectin type-III" evidence="3">
    <location>
        <begin position="513"/>
        <end position="609"/>
    </location>
</feature>
<evidence type="ECO:0000313" key="5">
    <source>
        <dbReference type="Proteomes" id="UP000032702"/>
    </source>
</evidence>
<dbReference type="SMART" id="SM00646">
    <property type="entry name" value="Ami_3"/>
    <property type="match status" value="1"/>
</dbReference>
<dbReference type="PATRIC" id="fig|378806.16.peg.2233"/>
<dbReference type="OrthoDB" id="719733at2"/>
<dbReference type="GO" id="GO:0009253">
    <property type="term" value="P:peptidoglycan catabolic process"/>
    <property type="evidence" value="ECO:0007669"/>
    <property type="project" value="InterPro"/>
</dbReference>
<keyword evidence="4" id="KW-0456">Lyase</keyword>
<evidence type="ECO:0000256" key="2">
    <source>
        <dbReference type="SAM" id="SignalP"/>
    </source>
</evidence>
<dbReference type="SMART" id="SM00060">
    <property type="entry name" value="FN3"/>
    <property type="match status" value="1"/>
</dbReference>
<dbReference type="CDD" id="cd00063">
    <property type="entry name" value="FN3"/>
    <property type="match status" value="1"/>
</dbReference>
<evidence type="ECO:0000259" key="3">
    <source>
        <dbReference type="PROSITE" id="PS50853"/>
    </source>
</evidence>
<evidence type="ECO:0000256" key="1">
    <source>
        <dbReference type="SAM" id="MobiDB-lite"/>
    </source>
</evidence>
<dbReference type="Pfam" id="PF01520">
    <property type="entry name" value="Amidase_3"/>
    <property type="match status" value="1"/>
</dbReference>
<organism evidence="4 5">
    <name type="scientific">Stigmatella aurantiaca (strain DW4/3-1)</name>
    <dbReference type="NCBI Taxonomy" id="378806"/>
    <lineage>
        <taxon>Bacteria</taxon>
        <taxon>Pseudomonadati</taxon>
        <taxon>Myxococcota</taxon>
        <taxon>Myxococcia</taxon>
        <taxon>Myxococcales</taxon>
        <taxon>Cystobacterineae</taxon>
        <taxon>Archangiaceae</taxon>
        <taxon>Stigmatella</taxon>
    </lineage>
</organism>
<dbReference type="Gene3D" id="3.40.630.40">
    <property type="entry name" value="Zn-dependent exopeptidases"/>
    <property type="match status" value="1"/>
</dbReference>
<evidence type="ECO:0000313" key="4">
    <source>
        <dbReference type="EMBL" id="EAU63363.1"/>
    </source>
</evidence>
<name>Q08SA4_STIAD</name>
<dbReference type="Gene3D" id="2.60.40.10">
    <property type="entry name" value="Immunoglobulins"/>
    <property type="match status" value="1"/>
</dbReference>
<dbReference type="SUPFAM" id="SSF53187">
    <property type="entry name" value="Zn-dependent exopeptidases"/>
    <property type="match status" value="1"/>
</dbReference>
<gene>
    <name evidence="4" type="ORF">STIAU_7306</name>
</gene>
<dbReference type="InterPro" id="IPR003961">
    <property type="entry name" value="FN3_dom"/>
</dbReference>
<comment type="caution">
    <text evidence="4">The sequence shown here is derived from an EMBL/GenBank/DDBJ whole genome shotgun (WGS) entry which is preliminary data.</text>
</comment>
<dbReference type="Proteomes" id="UP000032702">
    <property type="component" value="Unassembled WGS sequence"/>
</dbReference>
<dbReference type="InterPro" id="IPR013783">
    <property type="entry name" value="Ig-like_fold"/>
</dbReference>